<evidence type="ECO:0000256" key="1">
    <source>
        <dbReference type="SAM" id="MobiDB-lite"/>
    </source>
</evidence>
<dbReference type="Gene3D" id="3.10.450.50">
    <property type="match status" value="1"/>
</dbReference>
<gene>
    <name evidence="2" type="ORF">I8J32_000440</name>
</gene>
<dbReference type="SUPFAM" id="SSF54427">
    <property type="entry name" value="NTF2-like"/>
    <property type="match status" value="1"/>
</dbReference>
<organism evidence="2 3">
    <name type="scientific">Agrilutibacter solisilvae</name>
    <dbReference type="NCBI Taxonomy" id="2763317"/>
    <lineage>
        <taxon>Bacteria</taxon>
        <taxon>Pseudomonadati</taxon>
        <taxon>Pseudomonadota</taxon>
        <taxon>Gammaproteobacteria</taxon>
        <taxon>Lysobacterales</taxon>
        <taxon>Lysobacteraceae</taxon>
        <taxon>Agrilutibacter</taxon>
    </lineage>
</organism>
<dbReference type="EMBL" id="CP071518">
    <property type="protein sequence ID" value="QSX78470.1"/>
    <property type="molecule type" value="Genomic_DNA"/>
</dbReference>
<accession>A0A974Y0S3</accession>
<dbReference type="KEGG" id="lsf:I8J32_000440"/>
<dbReference type="AlphaFoldDB" id="A0A974Y0S3"/>
<feature type="region of interest" description="Disordered" evidence="1">
    <location>
        <begin position="1"/>
        <end position="20"/>
    </location>
</feature>
<sequence length="156" mass="16939">MRQEMHRAPSHASVHGRSGLGGAHDAQVLRVLETLATAVTTGNGDLAAECWAVPALVVGDEHEQAVKTLAEVAEFFAGAREQYNAQGIGDTRPQIQWLEWISPHLALVEVRWPWLDVQGNEAGAETSTYLLKRDDAGELKLRMAIMHGAHARTGNA</sequence>
<dbReference type="RefSeq" id="WP_200614097.1">
    <property type="nucleotide sequence ID" value="NZ_CP071518.1"/>
</dbReference>
<proteinExistence type="predicted"/>
<protein>
    <submittedName>
        <fullName evidence="2">Uncharacterized protein</fullName>
    </submittedName>
</protein>
<reference evidence="2 3" key="1">
    <citation type="submission" date="2021-03" db="EMBL/GenBank/DDBJ databases">
        <title>Lysobacter sp. nov. isolated from soil of gangwondo yeongwol, south Korea.</title>
        <authorList>
            <person name="Kim K.R."/>
            <person name="Kim K.H."/>
            <person name="Jeon C.O."/>
        </authorList>
    </citation>
    <scope>NUCLEOTIDE SEQUENCE [LARGE SCALE GENOMIC DNA]</scope>
    <source>
        <strain evidence="2 3">R19</strain>
    </source>
</reference>
<dbReference type="Proteomes" id="UP000639274">
    <property type="component" value="Chromosome"/>
</dbReference>
<dbReference type="InterPro" id="IPR032710">
    <property type="entry name" value="NTF2-like_dom_sf"/>
</dbReference>
<evidence type="ECO:0000313" key="3">
    <source>
        <dbReference type="Proteomes" id="UP000639274"/>
    </source>
</evidence>
<evidence type="ECO:0000313" key="2">
    <source>
        <dbReference type="EMBL" id="QSX78470.1"/>
    </source>
</evidence>
<keyword evidence="3" id="KW-1185">Reference proteome</keyword>
<name>A0A974Y0S3_9GAMM</name>